<gene>
    <name evidence="1" type="ORF">L3Q82_019280</name>
</gene>
<proteinExistence type="predicted"/>
<evidence type="ECO:0000313" key="2">
    <source>
        <dbReference type="Proteomes" id="UP000831701"/>
    </source>
</evidence>
<keyword evidence="2" id="KW-1185">Reference proteome</keyword>
<comment type="caution">
    <text evidence="1">The sequence shown here is derived from an EMBL/GenBank/DDBJ whole genome shotgun (WGS) entry which is preliminary data.</text>
</comment>
<evidence type="ECO:0000313" key="1">
    <source>
        <dbReference type="EMBL" id="KAI3353411.1"/>
    </source>
</evidence>
<sequence length="557" mass="62681">MFDHSSLARVLLGLRQGSTRVIDYAIQFRILAANSGWNLPAIKDAFVNSLYEGIKDQLVPHESPDEFEDLETTVSGRGRRSVARLAGGPPSHRGTVAYWEFCRSPGFSAPTVAEDQAPPPAREEPMQLGRTKLAPEERQCHKEGACFYCSQSDLLPGAPIPKARLYVISGPERKAMDEYIEASLRSGIIRPSSSPSRAGFFFLLQQARVFTKLDLWNAYHLVRIREGDQWKTGFNTPTGNYEYLVMPFGLTNAPAVFQGFINEVLCEFLNDFVFVCLDDIFIFSPDPVTHQHHVRQVLIRLLEHQLYCEGGEMQVPRLLSLIPGFDCLAQPDQDGPGEGRIHRMPNRMLSLVKHVAMSQPALSAPEARHRGRPGWAFSSHYQCHTDHGHTYRWTSSRACLRPKTTWSNHLMWVEYAHNMLPTAATGLSPFEVIHSYQPPLFPANEKEVTVPSAHASFLHTRRCKKIWAAARQMLLREQVRKKQTVIAAQLSTCTCQARKSLRVHPTFHVSRLKPVNESSLVPPSKPPPLLKMVDDGPIYVVKKLLAVRKTGRGGLRT</sequence>
<protein>
    <submittedName>
        <fullName evidence="1">Uncharacterized protein</fullName>
    </submittedName>
</protein>
<dbReference type="EMBL" id="CM041553">
    <property type="protein sequence ID" value="KAI3353411.1"/>
    <property type="molecule type" value="Genomic_DNA"/>
</dbReference>
<accession>A0ACB8VCR3</accession>
<name>A0ACB8VCR3_9TELE</name>
<reference evidence="1" key="1">
    <citation type="submission" date="2022-04" db="EMBL/GenBank/DDBJ databases">
        <title>Jade perch genome.</title>
        <authorList>
            <person name="Chao B."/>
        </authorList>
    </citation>
    <scope>NUCLEOTIDE SEQUENCE</scope>
    <source>
        <strain evidence="1">CB-2022</strain>
    </source>
</reference>
<dbReference type="Proteomes" id="UP000831701">
    <property type="component" value="Chromosome 23"/>
</dbReference>
<organism evidence="1 2">
    <name type="scientific">Scortum barcoo</name>
    <name type="common">barcoo grunter</name>
    <dbReference type="NCBI Taxonomy" id="214431"/>
    <lineage>
        <taxon>Eukaryota</taxon>
        <taxon>Metazoa</taxon>
        <taxon>Chordata</taxon>
        <taxon>Craniata</taxon>
        <taxon>Vertebrata</taxon>
        <taxon>Euteleostomi</taxon>
        <taxon>Actinopterygii</taxon>
        <taxon>Neopterygii</taxon>
        <taxon>Teleostei</taxon>
        <taxon>Neoteleostei</taxon>
        <taxon>Acanthomorphata</taxon>
        <taxon>Eupercaria</taxon>
        <taxon>Centrarchiformes</taxon>
        <taxon>Terapontoidei</taxon>
        <taxon>Terapontidae</taxon>
        <taxon>Scortum</taxon>
    </lineage>
</organism>